<comment type="caution">
    <text evidence="1">The sequence shown here is derived from an EMBL/GenBank/DDBJ whole genome shotgun (WGS) entry which is preliminary data.</text>
</comment>
<dbReference type="RefSeq" id="WP_165572193.1">
    <property type="nucleotide sequence ID" value="NZ_BBJU01000002.1"/>
</dbReference>
<organism evidence="1 2">
    <name type="scientific">Agrobacterium rubi TR3 = NBRC 13261</name>
    <dbReference type="NCBI Taxonomy" id="1368415"/>
    <lineage>
        <taxon>Bacteria</taxon>
        <taxon>Pseudomonadati</taxon>
        <taxon>Pseudomonadota</taxon>
        <taxon>Alphaproteobacteria</taxon>
        <taxon>Hyphomicrobiales</taxon>
        <taxon>Rhizobiaceae</taxon>
        <taxon>Rhizobium/Agrobacterium group</taxon>
        <taxon>Agrobacterium</taxon>
    </lineage>
</organism>
<dbReference type="AlphaFoldDB" id="A0A081CPU4"/>
<gene>
    <name evidence="1" type="ORF">RRU01S_02_00170</name>
</gene>
<protein>
    <submittedName>
        <fullName evidence="1">Uncharacterized protein</fullName>
    </submittedName>
</protein>
<proteinExistence type="predicted"/>
<sequence length="58" mass="6672">MKSKIDLPENSRRRCDSRSVAWRKQWTAGIKAGIEDANRGDFVSEEEITGVLMRYDQA</sequence>
<evidence type="ECO:0000313" key="2">
    <source>
        <dbReference type="Proteomes" id="UP000028701"/>
    </source>
</evidence>
<name>A0A081CPU4_9HYPH</name>
<evidence type="ECO:0000313" key="1">
    <source>
        <dbReference type="EMBL" id="GAK68690.1"/>
    </source>
</evidence>
<dbReference type="Proteomes" id="UP000028701">
    <property type="component" value="Unassembled WGS sequence"/>
</dbReference>
<accession>A0A081CPU4</accession>
<dbReference type="EMBL" id="BBJU01000002">
    <property type="protein sequence ID" value="GAK68690.1"/>
    <property type="molecule type" value="Genomic_DNA"/>
</dbReference>
<reference evidence="1 2" key="1">
    <citation type="submission" date="2014-08" db="EMBL/GenBank/DDBJ databases">
        <title>Whole genome shotgun sequence of Rhizobium rubi NBRC 13261.</title>
        <authorList>
            <person name="Katano-Makiyama Y."/>
            <person name="Hosoyama A."/>
            <person name="Hashimoto M."/>
            <person name="Hosoyama Y."/>
            <person name="Noguchi M."/>
            <person name="Tsuchikane K."/>
            <person name="Uohara A."/>
            <person name="Ohji S."/>
            <person name="Ichikawa N."/>
            <person name="Kimura A."/>
            <person name="Yamazoe A."/>
            <person name="Fujita N."/>
        </authorList>
    </citation>
    <scope>NUCLEOTIDE SEQUENCE [LARGE SCALE GENOMIC DNA]</scope>
    <source>
        <strain evidence="1 2">NBRC 13261</strain>
    </source>
</reference>